<keyword evidence="1" id="KW-0802">TPR repeat</keyword>
<evidence type="ECO:0000313" key="2">
    <source>
        <dbReference type="EMBL" id="KAJ8792144.1"/>
    </source>
</evidence>
<dbReference type="Pfam" id="PF13181">
    <property type="entry name" value="TPR_8"/>
    <property type="match status" value="2"/>
</dbReference>
<dbReference type="EMBL" id="JAIQCJ010001134">
    <property type="protein sequence ID" value="KAJ8792144.1"/>
    <property type="molecule type" value="Genomic_DNA"/>
</dbReference>
<comment type="caution">
    <text evidence="2">The sequence shown here is derived from an EMBL/GenBank/DDBJ whole genome shotgun (WGS) entry which is preliminary data.</text>
</comment>
<evidence type="ECO:0000313" key="3">
    <source>
        <dbReference type="Proteomes" id="UP001159641"/>
    </source>
</evidence>
<dbReference type="Gene3D" id="1.25.40.10">
    <property type="entry name" value="Tetratricopeptide repeat domain"/>
    <property type="match status" value="1"/>
</dbReference>
<dbReference type="PANTHER" id="PTHR23083:SF365">
    <property type="entry name" value="TETRATRICOPEPTIDE REPEAT PROTEIN 7B"/>
    <property type="match status" value="1"/>
</dbReference>
<proteinExistence type="predicted"/>
<sequence>MSKISKELFVLQPGYWSPGNVDRGALQGQGCSSGACTGLLHGTPSPLAAAATPSLKITAGLWATKGRQGAFRSLSEYTGCSQTAEKQEKSCALERSHLPIVTVGRSGRASHQWSEKVEGRGSMAALASATSFVPKLGTPSCLALATPTEPPALADPVQDLLALILHQLGRYSLAEKILRDAVQVNSTAHEVWNGLGEVLQAQGNDAAATECFLTALELEASSPAVPFTIIPRVL</sequence>
<dbReference type="PANTHER" id="PTHR23083">
    <property type="entry name" value="TETRATRICOPEPTIDE REPEAT PROTEIN, TPR"/>
    <property type="match status" value="1"/>
</dbReference>
<dbReference type="InterPro" id="IPR019734">
    <property type="entry name" value="TPR_rpt"/>
</dbReference>
<protein>
    <recommendedName>
        <fullName evidence="4">Tetratricopeptide repeat protein 7A</fullName>
    </recommendedName>
</protein>
<dbReference type="SUPFAM" id="SSF48452">
    <property type="entry name" value="TPR-like"/>
    <property type="match status" value="1"/>
</dbReference>
<dbReference type="SMART" id="SM00028">
    <property type="entry name" value="TPR"/>
    <property type="match status" value="2"/>
</dbReference>
<keyword evidence="3" id="KW-1185">Reference proteome</keyword>
<dbReference type="Proteomes" id="UP001159641">
    <property type="component" value="Unassembled WGS sequence"/>
</dbReference>
<dbReference type="InterPro" id="IPR051722">
    <property type="entry name" value="Endocytosis_PI4K-reg_protein"/>
</dbReference>
<reference evidence="2 3" key="1">
    <citation type="submission" date="2022-11" db="EMBL/GenBank/DDBJ databases">
        <title>Whole genome sequence of Eschrichtius robustus ER-17-0199.</title>
        <authorList>
            <person name="Bruniche-Olsen A."/>
            <person name="Black A.N."/>
            <person name="Fields C.J."/>
            <person name="Walden K."/>
            <person name="Dewoody J.A."/>
        </authorList>
    </citation>
    <scope>NUCLEOTIDE SEQUENCE [LARGE SCALE GENOMIC DNA]</scope>
    <source>
        <strain evidence="2">ER-17-0199</strain>
        <tissue evidence="2">Blubber</tissue>
    </source>
</reference>
<gene>
    <name evidence="2" type="ORF">J1605_019995</name>
</gene>
<accession>A0AB34HKM6</accession>
<organism evidence="2 3">
    <name type="scientific">Eschrichtius robustus</name>
    <name type="common">California gray whale</name>
    <name type="synonym">Eschrichtius gibbosus</name>
    <dbReference type="NCBI Taxonomy" id="9764"/>
    <lineage>
        <taxon>Eukaryota</taxon>
        <taxon>Metazoa</taxon>
        <taxon>Chordata</taxon>
        <taxon>Craniata</taxon>
        <taxon>Vertebrata</taxon>
        <taxon>Euteleostomi</taxon>
        <taxon>Mammalia</taxon>
        <taxon>Eutheria</taxon>
        <taxon>Laurasiatheria</taxon>
        <taxon>Artiodactyla</taxon>
        <taxon>Whippomorpha</taxon>
        <taxon>Cetacea</taxon>
        <taxon>Mysticeti</taxon>
        <taxon>Eschrichtiidae</taxon>
        <taxon>Eschrichtius</taxon>
    </lineage>
</organism>
<feature type="repeat" description="TPR" evidence="1">
    <location>
        <begin position="189"/>
        <end position="222"/>
    </location>
</feature>
<dbReference type="PROSITE" id="PS50005">
    <property type="entry name" value="TPR"/>
    <property type="match status" value="1"/>
</dbReference>
<dbReference type="InterPro" id="IPR011990">
    <property type="entry name" value="TPR-like_helical_dom_sf"/>
</dbReference>
<dbReference type="GO" id="GO:0046854">
    <property type="term" value="P:phosphatidylinositol phosphate biosynthetic process"/>
    <property type="evidence" value="ECO:0007669"/>
    <property type="project" value="TreeGrafter"/>
</dbReference>
<evidence type="ECO:0000256" key="1">
    <source>
        <dbReference type="PROSITE-ProRule" id="PRU00339"/>
    </source>
</evidence>
<name>A0AB34HKM6_ESCRO</name>
<dbReference type="GO" id="GO:0072659">
    <property type="term" value="P:protein localization to plasma membrane"/>
    <property type="evidence" value="ECO:0007669"/>
    <property type="project" value="TreeGrafter"/>
</dbReference>
<dbReference type="AlphaFoldDB" id="A0AB34HKM6"/>
<evidence type="ECO:0008006" key="4">
    <source>
        <dbReference type="Google" id="ProtNLM"/>
    </source>
</evidence>
<dbReference type="GO" id="GO:0005886">
    <property type="term" value="C:plasma membrane"/>
    <property type="evidence" value="ECO:0007669"/>
    <property type="project" value="TreeGrafter"/>
</dbReference>